<sequence length="395" mass="43812">MTKRILILSYYFPPDLSAFRVEALVKALFTHGNGEIEIEVLTTQPNRYPSYEADPAHTAHQPKLSVTRIGLPAHRFSAWGQAWGFAHYACGVLQAVKGKPYDVIVATSSRLMTAALGAAIARRKHAPLYLDIRDIFVDVLPELFPGVVGKLLARVFSRLEKVTLGYATRVNLVSPGFLSYFAPRYPHKTFSTYTNGVDDLFLETPFPTEPPDDPTRLLKIVYAGNVGAGQGLEKILPALAERLANRACFYVIGDGSTMKKLSEALIKRNVRNVELIPPMPRHRLIHYYQQADVLFLHLNSFKAFLKVIPSKLFEYAATGKPILAGLEGYSKAFTLNHIPNACVFAPANPDAAVAALARLDLGTTDRAAFLQEYSRSRIQQRMALDILDTTTPEEP</sequence>
<dbReference type="Proteomes" id="UP000221580">
    <property type="component" value="Unassembled WGS sequence"/>
</dbReference>
<dbReference type="GO" id="GO:0016758">
    <property type="term" value="F:hexosyltransferase activity"/>
    <property type="evidence" value="ECO:0007669"/>
    <property type="project" value="TreeGrafter"/>
</dbReference>
<comment type="caution">
    <text evidence="3">The sequence shown here is derived from an EMBL/GenBank/DDBJ whole genome shotgun (WGS) entry which is preliminary data.</text>
</comment>
<proteinExistence type="predicted"/>
<evidence type="ECO:0000259" key="1">
    <source>
        <dbReference type="Pfam" id="PF00534"/>
    </source>
</evidence>
<dbReference type="CDD" id="cd03794">
    <property type="entry name" value="GT4_WbuB-like"/>
    <property type="match status" value="1"/>
</dbReference>
<keyword evidence="3" id="KW-0808">Transferase</keyword>
<feature type="domain" description="Glycosyltransferase subfamily 4-like N-terminal" evidence="2">
    <location>
        <begin position="36"/>
        <end position="182"/>
    </location>
</feature>
<dbReference type="AlphaFoldDB" id="A0A7Z1GST6"/>
<dbReference type="InterPro" id="IPR001296">
    <property type="entry name" value="Glyco_trans_1"/>
</dbReference>
<dbReference type="Gene3D" id="3.40.50.2000">
    <property type="entry name" value="Glycogen Phosphorylase B"/>
    <property type="match status" value="2"/>
</dbReference>
<dbReference type="Pfam" id="PF13579">
    <property type="entry name" value="Glyco_trans_4_4"/>
    <property type="match status" value="1"/>
</dbReference>
<feature type="domain" description="Glycosyl transferase family 1" evidence="1">
    <location>
        <begin position="218"/>
        <end position="359"/>
    </location>
</feature>
<name>A0A7Z1GST6_9PSED</name>
<dbReference type="Pfam" id="PF00534">
    <property type="entry name" value="Glycos_transf_1"/>
    <property type="match status" value="1"/>
</dbReference>
<dbReference type="InterPro" id="IPR050194">
    <property type="entry name" value="Glycosyltransferase_grp1"/>
</dbReference>
<dbReference type="EMBL" id="PDJN01000001">
    <property type="protein sequence ID" value="PFG70202.1"/>
    <property type="molecule type" value="Genomic_DNA"/>
</dbReference>
<reference evidence="3 4" key="2">
    <citation type="submission" date="2017-10" db="EMBL/GenBank/DDBJ databases">
        <title>Bacterial endophytes that colonize and modify switchgrass growth.</title>
        <authorList>
            <person name="Debolt S."/>
        </authorList>
    </citation>
    <scope>NUCLEOTIDE SEQUENCE [LARGE SCALE GENOMIC DNA]</scope>
    <source>
        <strain evidence="3 4">A2-S9</strain>
    </source>
</reference>
<dbReference type="RefSeq" id="WP_092355322.1">
    <property type="nucleotide sequence ID" value="NZ_PDJN01000001.1"/>
</dbReference>
<dbReference type="PANTHER" id="PTHR45947:SF3">
    <property type="entry name" value="SULFOQUINOVOSYL TRANSFERASE SQD2"/>
    <property type="match status" value="1"/>
</dbReference>
<protein>
    <submittedName>
        <fullName evidence="3">Glycosyltransferase involved in cell wall biosynthesis</fullName>
    </submittedName>
</protein>
<evidence type="ECO:0000313" key="4">
    <source>
        <dbReference type="Proteomes" id="UP000221580"/>
    </source>
</evidence>
<dbReference type="PANTHER" id="PTHR45947">
    <property type="entry name" value="SULFOQUINOVOSYL TRANSFERASE SQD2"/>
    <property type="match status" value="1"/>
</dbReference>
<dbReference type="SUPFAM" id="SSF53756">
    <property type="entry name" value="UDP-Glycosyltransferase/glycogen phosphorylase"/>
    <property type="match status" value="1"/>
</dbReference>
<reference evidence="3 4" key="1">
    <citation type="submission" date="2017-09" db="EMBL/GenBank/DDBJ databases">
        <authorList>
            <person name="DeBolt S."/>
            <person name="Huntemann M."/>
            <person name="Clum A."/>
            <person name="Pillay M."/>
            <person name="Palaniappan K."/>
            <person name="Varghese N."/>
            <person name="Mikhailova N."/>
            <person name="Stamatis D."/>
            <person name="Reddy T."/>
            <person name="Daum C."/>
            <person name="Shapiro N."/>
            <person name="Ivanova N."/>
            <person name="Kyrpides N."/>
            <person name="Woyke T."/>
        </authorList>
    </citation>
    <scope>NUCLEOTIDE SEQUENCE [LARGE SCALE GENOMIC DNA]</scope>
    <source>
        <strain evidence="3 4">A2-S9</strain>
    </source>
</reference>
<dbReference type="InterPro" id="IPR028098">
    <property type="entry name" value="Glyco_trans_4-like_N"/>
</dbReference>
<evidence type="ECO:0000259" key="2">
    <source>
        <dbReference type="Pfam" id="PF13579"/>
    </source>
</evidence>
<evidence type="ECO:0000313" key="3">
    <source>
        <dbReference type="EMBL" id="PFG70202.1"/>
    </source>
</evidence>
<accession>A0A7Z1GST6</accession>
<organism evidence="3 4">
    <name type="scientific">Pseudomonas poae</name>
    <dbReference type="NCBI Taxonomy" id="200451"/>
    <lineage>
        <taxon>Bacteria</taxon>
        <taxon>Pseudomonadati</taxon>
        <taxon>Pseudomonadota</taxon>
        <taxon>Gammaproteobacteria</taxon>
        <taxon>Pseudomonadales</taxon>
        <taxon>Pseudomonadaceae</taxon>
        <taxon>Pseudomonas</taxon>
    </lineage>
</organism>
<gene>
    <name evidence="3" type="ORF">DM05_0514</name>
</gene>